<comment type="caution">
    <text evidence="1">The sequence shown here is derived from an EMBL/GenBank/DDBJ whole genome shotgun (WGS) entry which is preliminary data.</text>
</comment>
<dbReference type="Proteomes" id="UP001458880">
    <property type="component" value="Unassembled WGS sequence"/>
</dbReference>
<gene>
    <name evidence="1" type="ORF">QE152_g7788</name>
</gene>
<evidence type="ECO:0000313" key="1">
    <source>
        <dbReference type="EMBL" id="KAK9744409.1"/>
    </source>
</evidence>
<dbReference type="AlphaFoldDB" id="A0AAW1M848"/>
<keyword evidence="2" id="KW-1185">Reference proteome</keyword>
<evidence type="ECO:0000313" key="2">
    <source>
        <dbReference type="Proteomes" id="UP001458880"/>
    </source>
</evidence>
<proteinExistence type="predicted"/>
<dbReference type="EMBL" id="JASPKY010000058">
    <property type="protein sequence ID" value="KAK9744409.1"/>
    <property type="molecule type" value="Genomic_DNA"/>
</dbReference>
<accession>A0AAW1M848</accession>
<organism evidence="1 2">
    <name type="scientific">Popillia japonica</name>
    <name type="common">Japanese beetle</name>
    <dbReference type="NCBI Taxonomy" id="7064"/>
    <lineage>
        <taxon>Eukaryota</taxon>
        <taxon>Metazoa</taxon>
        <taxon>Ecdysozoa</taxon>
        <taxon>Arthropoda</taxon>
        <taxon>Hexapoda</taxon>
        <taxon>Insecta</taxon>
        <taxon>Pterygota</taxon>
        <taxon>Neoptera</taxon>
        <taxon>Endopterygota</taxon>
        <taxon>Coleoptera</taxon>
        <taxon>Polyphaga</taxon>
        <taxon>Scarabaeiformia</taxon>
        <taxon>Scarabaeidae</taxon>
        <taxon>Rutelinae</taxon>
        <taxon>Popillia</taxon>
    </lineage>
</organism>
<sequence length="221" mass="25423">MRMGAKKHNAQHLYPSYDRIREAKKRCYPSNILVDNFGASVPLQHLLDHTYSRLAEIIEISDELIQAEHIKINLICKYGCDGSSGHNEYNRIPARNIETEESEEDEDCQNLSDANLFLFSLVPLRLVANLNNSEAVLLWENSKPSSTHFCRPIKFKYMKETANNSEAVLLWENSKPSSTHFCRPIKFKYMKETAIIAKQYFYGKTASHPPLIFVVLLNLNT</sequence>
<reference evidence="1 2" key="1">
    <citation type="journal article" date="2024" name="BMC Genomics">
        <title>De novo assembly and annotation of Popillia japonica's genome with initial clues to its potential as an invasive pest.</title>
        <authorList>
            <person name="Cucini C."/>
            <person name="Boschi S."/>
            <person name="Funari R."/>
            <person name="Cardaioli E."/>
            <person name="Iannotti N."/>
            <person name="Marturano G."/>
            <person name="Paoli F."/>
            <person name="Bruttini M."/>
            <person name="Carapelli A."/>
            <person name="Frati F."/>
            <person name="Nardi F."/>
        </authorList>
    </citation>
    <scope>NUCLEOTIDE SEQUENCE [LARGE SCALE GENOMIC DNA]</scope>
    <source>
        <strain evidence="1">DMR45628</strain>
    </source>
</reference>
<protein>
    <submittedName>
        <fullName evidence="1">Uncharacterized protein</fullName>
    </submittedName>
</protein>
<name>A0AAW1M848_POPJA</name>